<dbReference type="FunFam" id="2.40.50.140:FF:000051">
    <property type="entry name" value="RNA-binding transcriptional accessory protein"/>
    <property type="match status" value="1"/>
</dbReference>
<dbReference type="InterPro" id="IPR055179">
    <property type="entry name" value="Tex-like_central_region"/>
</dbReference>
<dbReference type="Gene3D" id="1.10.150.310">
    <property type="entry name" value="Tex RuvX-like domain-like"/>
    <property type="match status" value="1"/>
</dbReference>
<dbReference type="SUPFAM" id="SSF47781">
    <property type="entry name" value="RuvA domain 2-like"/>
    <property type="match status" value="2"/>
</dbReference>
<gene>
    <name evidence="2" type="ORF">SAMN05660293_02523</name>
</gene>
<dbReference type="GO" id="GO:0003729">
    <property type="term" value="F:mRNA binding"/>
    <property type="evidence" value="ECO:0007669"/>
    <property type="project" value="TreeGrafter"/>
</dbReference>
<protein>
    <recommendedName>
        <fullName evidence="1">S1 motif domain-containing protein</fullName>
    </recommendedName>
</protein>
<dbReference type="PANTHER" id="PTHR10724:SF10">
    <property type="entry name" value="S1 RNA-BINDING DOMAIN-CONTAINING PROTEIN 1"/>
    <property type="match status" value="1"/>
</dbReference>
<dbReference type="AlphaFoldDB" id="A0A1T5EJA5"/>
<dbReference type="InterPro" id="IPR050437">
    <property type="entry name" value="Ribos_protein_bS1-like"/>
</dbReference>
<dbReference type="InterPro" id="IPR006641">
    <property type="entry name" value="YqgF/RNaseH-like_dom"/>
</dbReference>
<accession>A0A1T5EJA5</accession>
<dbReference type="InterPro" id="IPR023323">
    <property type="entry name" value="Tex-like_dom_sf"/>
</dbReference>
<dbReference type="InterPro" id="IPR032639">
    <property type="entry name" value="Tex_YqgF"/>
</dbReference>
<dbReference type="SUPFAM" id="SSF53098">
    <property type="entry name" value="Ribonuclease H-like"/>
    <property type="match status" value="1"/>
</dbReference>
<dbReference type="InterPro" id="IPR010994">
    <property type="entry name" value="RuvA_2-like"/>
</dbReference>
<dbReference type="SMART" id="SM00732">
    <property type="entry name" value="YqgFc"/>
    <property type="match status" value="1"/>
</dbReference>
<dbReference type="GO" id="GO:0006412">
    <property type="term" value="P:translation"/>
    <property type="evidence" value="ECO:0007669"/>
    <property type="project" value="TreeGrafter"/>
</dbReference>
<dbReference type="GO" id="GO:0006139">
    <property type="term" value="P:nucleobase-containing compound metabolic process"/>
    <property type="evidence" value="ECO:0007669"/>
    <property type="project" value="InterPro"/>
</dbReference>
<dbReference type="SUPFAM" id="SSF158832">
    <property type="entry name" value="Tex N-terminal region-like"/>
    <property type="match status" value="1"/>
</dbReference>
<dbReference type="FunFam" id="1.10.10.650:FF:000001">
    <property type="entry name" value="S1 RNA-binding domain 1"/>
    <property type="match status" value="1"/>
</dbReference>
<dbReference type="Pfam" id="PF12836">
    <property type="entry name" value="HHH_3"/>
    <property type="match status" value="1"/>
</dbReference>
<dbReference type="Gene3D" id="1.10.10.650">
    <property type="entry name" value="RuvA domain 2-like"/>
    <property type="match status" value="1"/>
</dbReference>
<dbReference type="InterPro" id="IPR023319">
    <property type="entry name" value="Tex-like_HTH_dom_sf"/>
</dbReference>
<organism evidence="2 3">
    <name type="scientific">Dyadobacter psychrophilus</name>
    <dbReference type="NCBI Taxonomy" id="651661"/>
    <lineage>
        <taxon>Bacteria</taxon>
        <taxon>Pseudomonadati</taxon>
        <taxon>Bacteroidota</taxon>
        <taxon>Cytophagia</taxon>
        <taxon>Cytophagales</taxon>
        <taxon>Spirosomataceae</taxon>
        <taxon>Dyadobacter</taxon>
    </lineage>
</organism>
<dbReference type="FunFam" id="1.10.150.310:FF:000001">
    <property type="entry name" value="RNA-binding transcriptional accessory protein"/>
    <property type="match status" value="1"/>
</dbReference>
<dbReference type="InterPro" id="IPR003029">
    <property type="entry name" value="S1_domain"/>
</dbReference>
<dbReference type="Gene3D" id="1.10.3500.10">
    <property type="entry name" value="Tex N-terminal region-like"/>
    <property type="match status" value="1"/>
</dbReference>
<dbReference type="SMART" id="SM00316">
    <property type="entry name" value="S1"/>
    <property type="match status" value="1"/>
</dbReference>
<dbReference type="PANTHER" id="PTHR10724">
    <property type="entry name" value="30S RIBOSOMAL PROTEIN S1"/>
    <property type="match status" value="1"/>
</dbReference>
<dbReference type="GO" id="GO:0005737">
    <property type="term" value="C:cytoplasm"/>
    <property type="evidence" value="ECO:0007669"/>
    <property type="project" value="UniProtKB-ARBA"/>
</dbReference>
<dbReference type="EMBL" id="FUZA01000002">
    <property type="protein sequence ID" value="SKB84113.1"/>
    <property type="molecule type" value="Genomic_DNA"/>
</dbReference>
<dbReference type="InterPro" id="IPR018974">
    <property type="entry name" value="Tex-like_N"/>
</dbReference>
<evidence type="ECO:0000259" key="1">
    <source>
        <dbReference type="PROSITE" id="PS50126"/>
    </source>
</evidence>
<sequence length="705" mass="78654">MNFPYIARQTSISEKQVRNTIQLFEEGATLPFISRYRKEATGGLDEVQIGAIRDAWQKQLEVEKRREAILKSIEEQGKLTPDLRKQLENVFSMVELEDIYLPYKQKRKTRAGIAIERGLEPLAQLIFTGKESDPERKAASFLNDQVASVDDALQGARDIIAEWINENQDSRTRIRNLFQRGAIITSKVKKKKEEEGVKYRDYFDFSEPLSRIPSHRLLAIRRGEEEGILNVTISPDEDQAIEALDRLFRKGPPAVLTQMELAISDSYKRLLKPSIETEFAKISKEKADVAAIQVFTENLRQLLLASPLGQKSVLAIDPGYRTGCKVVVLDSQGNLVADQVIYPFDKPAEANVKLSDLIQKWKIEAIAVGNGTAGRETEDFVRKLLANAGKSEEVGLFMVSEQGASIYSASDVAREEFPDKDVTVRGSVSIGRRLMDPLAELVKIDPKSIGVGQYQHDVDQNSLRNALDTVVESCVNSVGVNLNTASKHLLRYVSGLGTALAQNIVDFRAKNGDFKSRQQLLKVPRLGSKAFEQAAGFLRIENGANPLDNSAVHPERYDVVGQMAKDVGANIKDLMQKPDLRKQIKPEKYVSESVGLPTLKDILLELEKPSRDPREGMKKFEFDSSVRKPEDLKVGMVLPGIVTNITAFGAFVDVGVKQDGLVHVSQMADKFIKDPNEVVKLQQIVSVKVTEVDLARKRIALSMKL</sequence>
<dbReference type="InterPro" id="IPR012340">
    <property type="entry name" value="NA-bd_OB-fold"/>
</dbReference>
<dbReference type="PROSITE" id="PS50126">
    <property type="entry name" value="S1"/>
    <property type="match status" value="1"/>
</dbReference>
<name>A0A1T5EJA5_9BACT</name>
<dbReference type="InterPro" id="IPR044146">
    <property type="entry name" value="S1_Tex"/>
</dbReference>
<dbReference type="Pfam" id="PF17674">
    <property type="entry name" value="HHH_9"/>
    <property type="match status" value="1"/>
</dbReference>
<dbReference type="InterPro" id="IPR012337">
    <property type="entry name" value="RNaseH-like_sf"/>
</dbReference>
<reference evidence="3" key="1">
    <citation type="submission" date="2017-02" db="EMBL/GenBank/DDBJ databases">
        <authorList>
            <person name="Varghese N."/>
            <person name="Submissions S."/>
        </authorList>
    </citation>
    <scope>NUCLEOTIDE SEQUENCE [LARGE SCALE GENOMIC DNA]</scope>
    <source>
        <strain evidence="3">DSM 22270</strain>
    </source>
</reference>
<keyword evidence="3" id="KW-1185">Reference proteome</keyword>
<dbReference type="Gene3D" id="2.40.50.140">
    <property type="entry name" value="Nucleic acid-binding proteins"/>
    <property type="match status" value="1"/>
</dbReference>
<dbReference type="SUPFAM" id="SSF50249">
    <property type="entry name" value="Nucleic acid-binding proteins"/>
    <property type="match status" value="1"/>
</dbReference>
<dbReference type="FunFam" id="3.30.420.140:FF:000001">
    <property type="entry name" value="RNA-binding transcriptional accessory protein"/>
    <property type="match status" value="1"/>
</dbReference>
<dbReference type="CDD" id="cd05685">
    <property type="entry name" value="S1_Tex"/>
    <property type="match status" value="1"/>
</dbReference>
<dbReference type="GO" id="GO:0003735">
    <property type="term" value="F:structural constituent of ribosome"/>
    <property type="evidence" value="ECO:0007669"/>
    <property type="project" value="TreeGrafter"/>
</dbReference>
<feature type="domain" description="S1 motif" evidence="1">
    <location>
        <begin position="635"/>
        <end position="704"/>
    </location>
</feature>
<dbReference type="InterPro" id="IPR037027">
    <property type="entry name" value="YqgF/RNaseH-like_dom_sf"/>
</dbReference>
<evidence type="ECO:0000313" key="2">
    <source>
        <dbReference type="EMBL" id="SKB84113.1"/>
    </source>
</evidence>
<dbReference type="Proteomes" id="UP000190897">
    <property type="component" value="Unassembled WGS sequence"/>
</dbReference>
<dbReference type="STRING" id="651661.SAMN05660293_02523"/>
<dbReference type="InterPro" id="IPR041692">
    <property type="entry name" value="HHH_9"/>
</dbReference>
<dbReference type="OrthoDB" id="9804714at2"/>
<dbReference type="Pfam" id="PF16921">
    <property type="entry name" value="Tex_YqgF"/>
    <property type="match status" value="1"/>
</dbReference>
<dbReference type="Pfam" id="PF00575">
    <property type="entry name" value="S1"/>
    <property type="match status" value="1"/>
</dbReference>
<dbReference type="Pfam" id="PF22706">
    <property type="entry name" value="Tex_central_region"/>
    <property type="match status" value="1"/>
</dbReference>
<proteinExistence type="predicted"/>
<evidence type="ECO:0000313" key="3">
    <source>
        <dbReference type="Proteomes" id="UP000190897"/>
    </source>
</evidence>
<dbReference type="Pfam" id="PF09371">
    <property type="entry name" value="Tex_N"/>
    <property type="match status" value="1"/>
</dbReference>
<dbReference type="RefSeq" id="WP_082214999.1">
    <property type="nucleotide sequence ID" value="NZ_FUZA01000002.1"/>
</dbReference>
<dbReference type="Gene3D" id="3.30.420.140">
    <property type="entry name" value="YqgF/RNase H-like domain"/>
    <property type="match status" value="1"/>
</dbReference>